<dbReference type="AlphaFoldDB" id="A0A1V8SH86"/>
<dbReference type="EMBL" id="NAJO01000046">
    <property type="protein sequence ID" value="OQN98459.1"/>
    <property type="molecule type" value="Genomic_DNA"/>
</dbReference>
<comment type="caution">
    <text evidence="2">The sequence shown here is derived from an EMBL/GenBank/DDBJ whole genome shotgun (WGS) entry which is preliminary data.</text>
</comment>
<organism evidence="2 3">
    <name type="scientific">Cryoendolithus antarcticus</name>
    <dbReference type="NCBI Taxonomy" id="1507870"/>
    <lineage>
        <taxon>Eukaryota</taxon>
        <taxon>Fungi</taxon>
        <taxon>Dikarya</taxon>
        <taxon>Ascomycota</taxon>
        <taxon>Pezizomycotina</taxon>
        <taxon>Dothideomycetes</taxon>
        <taxon>Dothideomycetidae</taxon>
        <taxon>Cladosporiales</taxon>
        <taxon>Cladosporiaceae</taxon>
        <taxon>Cryoendolithus</taxon>
    </lineage>
</organism>
<evidence type="ECO:0000313" key="2">
    <source>
        <dbReference type="EMBL" id="OQN98459.1"/>
    </source>
</evidence>
<keyword evidence="3" id="KW-1185">Reference proteome</keyword>
<feature type="compositionally biased region" description="Polar residues" evidence="1">
    <location>
        <begin position="259"/>
        <end position="274"/>
    </location>
</feature>
<dbReference type="InParanoid" id="A0A1V8SH86"/>
<evidence type="ECO:0000313" key="3">
    <source>
        <dbReference type="Proteomes" id="UP000192596"/>
    </source>
</evidence>
<gene>
    <name evidence="2" type="ORF">B0A48_15729</name>
</gene>
<dbReference type="Proteomes" id="UP000192596">
    <property type="component" value="Unassembled WGS sequence"/>
</dbReference>
<feature type="region of interest" description="Disordered" evidence="1">
    <location>
        <begin position="228"/>
        <end position="274"/>
    </location>
</feature>
<accession>A0A1V8SH86</accession>
<reference evidence="3" key="1">
    <citation type="submission" date="2017-03" db="EMBL/GenBank/DDBJ databases">
        <title>Genomes of endolithic fungi from Antarctica.</title>
        <authorList>
            <person name="Coleine C."/>
            <person name="Masonjones S."/>
            <person name="Stajich J.E."/>
        </authorList>
    </citation>
    <scope>NUCLEOTIDE SEQUENCE [LARGE SCALE GENOMIC DNA]</scope>
    <source>
        <strain evidence="3">CCFEE 5527</strain>
    </source>
</reference>
<proteinExistence type="predicted"/>
<sequence>MSRNYYRGFEIHRLPAQMVIPPNDMLPLDDDVTATALCAPQTSQWNAVNWEATNTASTDVESRDIADEIPVVTQATQEDNRSDSVDSSAIHTLDGTTTPLAAPRHALPLHLIPRSNHGIPGTRTSHRSGTPQPPFNLSPLCAPTHAFATNTLIDPNYYYTMVRQHSLRDTPRPYFSELFARRNHAVILDIEQMLADFHIQLKGCHVWADDAALRDLWMRLKQAGRGLNALEQPQGKPRERVRRDWEGEESIDDTDGETSGDNIGNSAGDSSVEA</sequence>
<evidence type="ECO:0000256" key="1">
    <source>
        <dbReference type="SAM" id="MobiDB-lite"/>
    </source>
</evidence>
<name>A0A1V8SH86_9PEZI</name>
<feature type="compositionally biased region" description="Acidic residues" evidence="1">
    <location>
        <begin position="246"/>
        <end position="258"/>
    </location>
</feature>
<feature type="compositionally biased region" description="Basic and acidic residues" evidence="1">
    <location>
        <begin position="236"/>
        <end position="245"/>
    </location>
</feature>
<protein>
    <submittedName>
        <fullName evidence="2">Uncharacterized protein</fullName>
    </submittedName>
</protein>